<accession>A0ACD5HHQ6</accession>
<evidence type="ECO:0000313" key="2">
    <source>
        <dbReference type="Proteomes" id="UP001195965"/>
    </source>
</evidence>
<keyword evidence="1" id="KW-0808">Transferase</keyword>
<dbReference type="Proteomes" id="UP001195965">
    <property type="component" value="Chromosome"/>
</dbReference>
<organism evidence="1 2">
    <name type="scientific">Acidithiobacillus montserratensis</name>
    <dbReference type="NCBI Taxonomy" id="2729135"/>
    <lineage>
        <taxon>Bacteria</taxon>
        <taxon>Pseudomonadati</taxon>
        <taxon>Pseudomonadota</taxon>
        <taxon>Acidithiobacillia</taxon>
        <taxon>Acidithiobacillales</taxon>
        <taxon>Acidithiobacillaceae</taxon>
        <taxon>Acidithiobacillus</taxon>
    </lineage>
</organism>
<evidence type="ECO:0000313" key="1">
    <source>
        <dbReference type="EMBL" id="XRI74152.1"/>
    </source>
</evidence>
<dbReference type="EMBL" id="CP127526">
    <property type="protein sequence ID" value="XRI74152.1"/>
    <property type="molecule type" value="Genomic_DNA"/>
</dbReference>
<gene>
    <name evidence="1" type="primary">lpxK</name>
    <name evidence="1" type="ORF">HHS34_002880</name>
</gene>
<proteinExistence type="predicted"/>
<dbReference type="EC" id="2.7.1.130" evidence="1"/>
<name>A0ACD5HHQ6_9PROT</name>
<reference evidence="1 2" key="1">
    <citation type="journal article" date="2021" name="ISME J.">
        <title>Genomic evolution of the class Acidithiobacillia: deep-branching Proteobacteria living in extreme acidic conditions.</title>
        <authorList>
            <person name="Moya-Beltran A."/>
            <person name="Beard S."/>
            <person name="Rojas-Villalobos C."/>
            <person name="Issotta F."/>
            <person name="Gallardo Y."/>
            <person name="Ulloa R."/>
            <person name="Giaveno A."/>
            <person name="Degli Esposti M."/>
            <person name="Johnson D.B."/>
            <person name="Quatrini R."/>
        </authorList>
    </citation>
    <scope>NUCLEOTIDE SEQUENCE [LARGE SCALE GENOMIC DNA]</scope>
    <source>
        <strain evidence="1 2">GG1-14</strain>
    </source>
</reference>
<protein>
    <submittedName>
        <fullName evidence="1">Tetraacyldisaccharide 4'-kinase</fullName>
        <ecNumber evidence="1">2.7.1.130</ecNumber>
    </submittedName>
</protein>
<sequence length="338" mass="36741">MSLRRTLEAQWQEGGWLATSLRPLGALTGSVAAWRRRHIHGRPATIPSIVVGNLSVGGSGKTPLVAALASLLNTAGWRVAIISRGYGAQPPHWPYRVQAGDSAQQAGDEPLLLAQFQTQAQADQAVFICPDRHRAIAAAAAEGFDLALLDDGFQHLALRPTLRLLVMSGAQPLGNGHCLPAGPLRESPAALAEADALLLDAAAAASLAPGESPPHFQFQVRPRDLQALADPQRTRSLESLAGQHWTAVTGIARPQRFVDTLQALGAEVDARFFPDHHVFRREDIAHLPRPLVMTEKDAVKCRDFAHADDWSLRIEAQLAADFLPWLERALSTWRDHEH</sequence>
<keyword evidence="2" id="KW-1185">Reference proteome</keyword>